<evidence type="ECO:0000313" key="2">
    <source>
        <dbReference type="Proteomes" id="UP001174934"/>
    </source>
</evidence>
<keyword evidence="2" id="KW-1185">Reference proteome</keyword>
<gene>
    <name evidence="1" type="ORF">B0T17DRAFT_620608</name>
</gene>
<organism evidence="1 2">
    <name type="scientific">Bombardia bombarda</name>
    <dbReference type="NCBI Taxonomy" id="252184"/>
    <lineage>
        <taxon>Eukaryota</taxon>
        <taxon>Fungi</taxon>
        <taxon>Dikarya</taxon>
        <taxon>Ascomycota</taxon>
        <taxon>Pezizomycotina</taxon>
        <taxon>Sordariomycetes</taxon>
        <taxon>Sordariomycetidae</taxon>
        <taxon>Sordariales</taxon>
        <taxon>Lasiosphaeriaceae</taxon>
        <taxon>Bombardia</taxon>
    </lineage>
</organism>
<dbReference type="AlphaFoldDB" id="A0AA39T287"/>
<protein>
    <submittedName>
        <fullName evidence="1">Uncharacterized protein</fullName>
    </submittedName>
</protein>
<reference evidence="1" key="1">
    <citation type="submission" date="2023-06" db="EMBL/GenBank/DDBJ databases">
        <title>Genome-scale phylogeny and comparative genomics of the fungal order Sordariales.</title>
        <authorList>
            <consortium name="Lawrence Berkeley National Laboratory"/>
            <person name="Hensen N."/>
            <person name="Bonometti L."/>
            <person name="Westerberg I."/>
            <person name="Brannstrom I.O."/>
            <person name="Guillou S."/>
            <person name="Cros-Aarteil S."/>
            <person name="Calhoun S."/>
            <person name="Haridas S."/>
            <person name="Kuo A."/>
            <person name="Mondo S."/>
            <person name="Pangilinan J."/>
            <person name="Riley R."/>
            <person name="LaButti K."/>
            <person name="Andreopoulos B."/>
            <person name="Lipzen A."/>
            <person name="Chen C."/>
            <person name="Yanf M."/>
            <person name="Daum C."/>
            <person name="Ng V."/>
            <person name="Clum A."/>
            <person name="Steindorff A."/>
            <person name="Ohm R."/>
            <person name="Martin F."/>
            <person name="Silar P."/>
            <person name="Natvig D."/>
            <person name="Lalanne C."/>
            <person name="Gautier V."/>
            <person name="Ament-velasquez S.L."/>
            <person name="Kruys A."/>
            <person name="Hutchinson M.I."/>
            <person name="Powell A.J."/>
            <person name="Barry K."/>
            <person name="Miller A.N."/>
            <person name="Grigoriev I.V."/>
            <person name="Debuchy R."/>
            <person name="Gladieux P."/>
            <person name="Thoren M.H."/>
            <person name="Johannesson H."/>
        </authorList>
    </citation>
    <scope>NUCLEOTIDE SEQUENCE</scope>
    <source>
        <strain evidence="1">SMH3391-2</strain>
    </source>
</reference>
<proteinExistence type="predicted"/>
<dbReference type="EMBL" id="JAULSR010000009">
    <property type="protein sequence ID" value="KAK0612421.1"/>
    <property type="molecule type" value="Genomic_DNA"/>
</dbReference>
<dbReference type="Proteomes" id="UP001174934">
    <property type="component" value="Unassembled WGS sequence"/>
</dbReference>
<accession>A0AA39T287</accession>
<evidence type="ECO:0000313" key="1">
    <source>
        <dbReference type="EMBL" id="KAK0612421.1"/>
    </source>
</evidence>
<comment type="caution">
    <text evidence="1">The sequence shown here is derived from an EMBL/GenBank/DDBJ whole genome shotgun (WGS) entry which is preliminary data.</text>
</comment>
<sequence length="193" mass="21078">MEDRPGTAEGFALAGGYSVVFRTPDAELPGVYSTLYWKVDRALDITQLKLMAIAEAMGKADSMAKDGKIAKATIKIFTDDQTAIRWIDRVENFRWWLTEPVDTKCLLRRAVAPILNTIAMLSKTLRDEHGSYVEFHSAGNELLHEAIAPVVLAKSAAARACENTGPTTITNSRCQATKNLDAEVIALADAIVP</sequence>
<name>A0AA39T287_9PEZI</name>